<dbReference type="AlphaFoldDB" id="A0A0J1IN22"/>
<evidence type="ECO:0000313" key="3">
    <source>
        <dbReference type="Proteomes" id="UP000036045"/>
    </source>
</evidence>
<organism evidence="2 3">
    <name type="scientific">Niallia circulans</name>
    <name type="common">Bacillus circulans</name>
    <dbReference type="NCBI Taxonomy" id="1397"/>
    <lineage>
        <taxon>Bacteria</taxon>
        <taxon>Bacillati</taxon>
        <taxon>Bacillota</taxon>
        <taxon>Bacilli</taxon>
        <taxon>Bacillales</taxon>
        <taxon>Bacillaceae</taxon>
        <taxon>Niallia</taxon>
    </lineage>
</organism>
<gene>
    <name evidence="2" type="ORF">ABW02_07595</name>
</gene>
<name>A0A0J1IN22_NIACI</name>
<evidence type="ECO:0000256" key="1">
    <source>
        <dbReference type="SAM" id="Phobius"/>
    </source>
</evidence>
<sequence>MIFNVMMVFILPWIVGCFHLYKKDRLIIPLIGSFFSVIAFTVNELGFYLNFWKVNSSNSTFSFLPFNLGIYPILASYLIFFIKRRKSPYLYIFLISLFTTLLEVVYVLTGKIIYGNDWNFIFTFFSYLFPYYLVYKYYVFLKRKNVLN</sequence>
<comment type="caution">
    <text evidence="2">The sequence shown here is derived from an EMBL/GenBank/DDBJ whole genome shotgun (WGS) entry which is preliminary data.</text>
</comment>
<keyword evidence="1" id="KW-1133">Transmembrane helix</keyword>
<dbReference type="PATRIC" id="fig|1397.4.peg.4211"/>
<dbReference type="EMBL" id="LDPH01000004">
    <property type="protein sequence ID" value="KLV27361.1"/>
    <property type="molecule type" value="Genomic_DNA"/>
</dbReference>
<keyword evidence="1" id="KW-0472">Membrane</keyword>
<evidence type="ECO:0000313" key="2">
    <source>
        <dbReference type="EMBL" id="KLV27361.1"/>
    </source>
</evidence>
<feature type="transmembrane region" description="Helical" evidence="1">
    <location>
        <begin position="61"/>
        <end position="82"/>
    </location>
</feature>
<feature type="transmembrane region" description="Helical" evidence="1">
    <location>
        <begin position="120"/>
        <end position="139"/>
    </location>
</feature>
<protein>
    <submittedName>
        <fullName evidence="2">Membrane protein</fullName>
    </submittedName>
</protein>
<accession>A0A0J1IN22</accession>
<feature type="transmembrane region" description="Helical" evidence="1">
    <location>
        <begin position="28"/>
        <end position="49"/>
    </location>
</feature>
<proteinExistence type="predicted"/>
<reference evidence="2 3" key="1">
    <citation type="submission" date="2015-05" db="EMBL/GenBank/DDBJ databases">
        <title>Whole genome sequence and identification of bacterial endophytes from Costus igneus.</title>
        <authorList>
            <person name="Lee Y.P."/>
            <person name="Gan H.M."/>
            <person name="Eng W."/>
            <person name="Wheatley M.S."/>
            <person name="Caraballo A."/>
            <person name="Polter S."/>
            <person name="Savka M.A."/>
            <person name="Hudson A.O."/>
        </authorList>
    </citation>
    <scope>NUCLEOTIDE SEQUENCE [LARGE SCALE GENOMIC DNA]</scope>
    <source>
        <strain evidence="2 3">RIT379</strain>
    </source>
</reference>
<keyword evidence="1" id="KW-0812">Transmembrane</keyword>
<feature type="transmembrane region" description="Helical" evidence="1">
    <location>
        <begin position="6"/>
        <end position="21"/>
    </location>
</feature>
<dbReference type="NCBIfam" id="NF041644">
    <property type="entry name" value="CBO0543_fam"/>
    <property type="match status" value="1"/>
</dbReference>
<dbReference type="Proteomes" id="UP000036045">
    <property type="component" value="Unassembled WGS sequence"/>
</dbReference>
<feature type="transmembrane region" description="Helical" evidence="1">
    <location>
        <begin position="89"/>
        <end position="108"/>
    </location>
</feature>
<dbReference type="InterPro" id="IPR048147">
    <property type="entry name" value="CBO0543-like"/>
</dbReference>
<keyword evidence="3" id="KW-1185">Reference proteome</keyword>